<name>A0AAD4C738_BOLED</name>
<evidence type="ECO:0000259" key="7">
    <source>
        <dbReference type="Pfam" id="PF08938"/>
    </source>
</evidence>
<accession>A0AAD4C738</accession>
<evidence type="ECO:0000313" key="9">
    <source>
        <dbReference type="Proteomes" id="UP001194468"/>
    </source>
</evidence>
<reference evidence="8" key="2">
    <citation type="journal article" date="2020" name="Nat. Commun.">
        <title>Large-scale genome sequencing of mycorrhizal fungi provides insights into the early evolution of symbiotic traits.</title>
        <authorList>
            <person name="Miyauchi S."/>
            <person name="Kiss E."/>
            <person name="Kuo A."/>
            <person name="Drula E."/>
            <person name="Kohler A."/>
            <person name="Sanchez-Garcia M."/>
            <person name="Morin E."/>
            <person name="Andreopoulos B."/>
            <person name="Barry K.W."/>
            <person name="Bonito G."/>
            <person name="Buee M."/>
            <person name="Carver A."/>
            <person name="Chen C."/>
            <person name="Cichocki N."/>
            <person name="Clum A."/>
            <person name="Culley D."/>
            <person name="Crous P.W."/>
            <person name="Fauchery L."/>
            <person name="Girlanda M."/>
            <person name="Hayes R.D."/>
            <person name="Keri Z."/>
            <person name="LaButti K."/>
            <person name="Lipzen A."/>
            <person name="Lombard V."/>
            <person name="Magnuson J."/>
            <person name="Maillard F."/>
            <person name="Murat C."/>
            <person name="Nolan M."/>
            <person name="Ohm R.A."/>
            <person name="Pangilinan J."/>
            <person name="Pereira M.F."/>
            <person name="Perotto S."/>
            <person name="Peter M."/>
            <person name="Pfister S."/>
            <person name="Riley R."/>
            <person name="Sitrit Y."/>
            <person name="Stielow J.B."/>
            <person name="Szollosi G."/>
            <person name="Zifcakova L."/>
            <person name="Stursova M."/>
            <person name="Spatafora J.W."/>
            <person name="Tedersoo L."/>
            <person name="Vaario L.M."/>
            <person name="Yamada A."/>
            <person name="Yan M."/>
            <person name="Wang P."/>
            <person name="Xu J."/>
            <person name="Bruns T."/>
            <person name="Baldrian P."/>
            <person name="Vilgalys R."/>
            <person name="Dunand C."/>
            <person name="Henrissat B."/>
            <person name="Grigoriev I.V."/>
            <person name="Hibbett D."/>
            <person name="Nagy L.G."/>
            <person name="Martin F.M."/>
        </authorList>
    </citation>
    <scope>NUCLEOTIDE SEQUENCE</scope>
    <source>
        <strain evidence="8">BED1</strain>
    </source>
</reference>
<feature type="compositionally biased region" description="Polar residues" evidence="6">
    <location>
        <begin position="336"/>
        <end position="348"/>
    </location>
</feature>
<organism evidence="8 9">
    <name type="scientific">Boletus edulis BED1</name>
    <dbReference type="NCBI Taxonomy" id="1328754"/>
    <lineage>
        <taxon>Eukaryota</taxon>
        <taxon>Fungi</taxon>
        <taxon>Dikarya</taxon>
        <taxon>Basidiomycota</taxon>
        <taxon>Agaricomycotina</taxon>
        <taxon>Agaricomycetes</taxon>
        <taxon>Agaricomycetidae</taxon>
        <taxon>Boletales</taxon>
        <taxon>Boletineae</taxon>
        <taxon>Boletaceae</taxon>
        <taxon>Boletoideae</taxon>
        <taxon>Boletus</taxon>
    </lineage>
</organism>
<evidence type="ECO:0000256" key="4">
    <source>
        <dbReference type="ARBA" id="ARBA00022801"/>
    </source>
</evidence>
<evidence type="ECO:0000256" key="5">
    <source>
        <dbReference type="ARBA" id="ARBA00022917"/>
    </source>
</evidence>
<feature type="compositionally biased region" description="Low complexity" evidence="6">
    <location>
        <begin position="355"/>
        <end position="367"/>
    </location>
</feature>
<dbReference type="InterPro" id="IPR037189">
    <property type="entry name" value="HBS1-like_N_sf"/>
</dbReference>
<protein>
    <recommendedName>
        <fullName evidence="7">HBS1-like protein N-terminal domain-containing protein</fullName>
    </recommendedName>
</protein>
<sequence>MSRHRLVRNIDIHAELDDAAFDDDGDDLTEEQHAQMESALEHIRAIVGDEATSGLDDAIIRDTLWEFYFDIEQSVPRLLEEQDRRAAARERKAAGHVSEDLERPHVPLIVLAQQGQYQPDYYPAPQHLGYDQEVDPDDVSLDLMSPDRHSRLSTITELTERTEPSSHWPSRQQLVAMNNPRALSSNDTISSYGKVIEHSSELHPTRDYPYRPVDPNRIPPSPSPSALKRLSSYDSAPSLHTPAESEIQSETPNSPPRAPSISVPETDNIPEIPDFTSKSSEKPPQPPEKDLPRRPQPPKRSKLAELASSRASMISSSRSSDLESTSVLTYPALRPSTESRLSLASRTTIVKPPQSEVSVQSLSSVKVPRTPKRPTSTASIKSSPSIKPPSTTTSSMSSHVRKAIQTAMDLEAHDQQAATWKQVDNMSDVSVSTVKPEKHAVLTELPVARSEPDAKTRPQSKLAKLAQAKVHSHTLVPRVPASPPKELPRSHTEFLTPIANGATATTAITTTYQSLQSLSTPQSLERVPLVQMPGAETRSSKLALKVKKVHAKSTSHSSVTDDEGSLPPAPPLFLPSPTCSYKDKGRKSLKYGREEPHIAEMYQASLSRSKSTLGYEVEQQKRSHGHGEPLTSPDLTVRSTSFAFDVPSPDDIVFNARRGTALGQRR</sequence>
<keyword evidence="3" id="KW-0597">Phosphoprotein</keyword>
<feature type="region of interest" description="Disordered" evidence="6">
    <location>
        <begin position="647"/>
        <end position="666"/>
    </location>
</feature>
<dbReference type="GO" id="GO:0005737">
    <property type="term" value="C:cytoplasm"/>
    <property type="evidence" value="ECO:0007669"/>
    <property type="project" value="UniProtKB-SubCell"/>
</dbReference>
<dbReference type="AlphaFoldDB" id="A0AAD4C738"/>
<comment type="caution">
    <text evidence="8">The sequence shown here is derived from an EMBL/GenBank/DDBJ whole genome shotgun (WGS) entry which is preliminary data.</text>
</comment>
<proteinExistence type="predicted"/>
<dbReference type="GO" id="GO:0016787">
    <property type="term" value="F:hydrolase activity"/>
    <property type="evidence" value="ECO:0007669"/>
    <property type="project" value="UniProtKB-KW"/>
</dbReference>
<evidence type="ECO:0000313" key="8">
    <source>
        <dbReference type="EMBL" id="KAF8450859.1"/>
    </source>
</evidence>
<dbReference type="Proteomes" id="UP001194468">
    <property type="component" value="Unassembled WGS sequence"/>
</dbReference>
<feature type="region of interest" description="Disordered" evidence="6">
    <location>
        <begin position="197"/>
        <end position="398"/>
    </location>
</feature>
<keyword evidence="5" id="KW-0648">Protein biosynthesis</keyword>
<dbReference type="GO" id="GO:0006412">
    <property type="term" value="P:translation"/>
    <property type="evidence" value="ECO:0007669"/>
    <property type="project" value="UniProtKB-KW"/>
</dbReference>
<feature type="region of interest" description="Disordered" evidence="6">
    <location>
        <begin position="611"/>
        <end position="635"/>
    </location>
</feature>
<feature type="compositionally biased region" description="Basic and acidic residues" evidence="6">
    <location>
        <begin position="197"/>
        <end position="209"/>
    </location>
</feature>
<evidence type="ECO:0000256" key="3">
    <source>
        <dbReference type="ARBA" id="ARBA00022553"/>
    </source>
</evidence>
<feature type="domain" description="HBS1-like protein N-terminal" evidence="7">
    <location>
        <begin position="15"/>
        <end position="84"/>
    </location>
</feature>
<dbReference type="Pfam" id="PF08938">
    <property type="entry name" value="HBS1_N"/>
    <property type="match status" value="1"/>
</dbReference>
<feature type="compositionally biased region" description="Basic and acidic residues" evidence="6">
    <location>
        <begin position="618"/>
        <end position="627"/>
    </location>
</feature>
<dbReference type="EMBL" id="WHUW01000002">
    <property type="protein sequence ID" value="KAF8450859.1"/>
    <property type="molecule type" value="Genomic_DNA"/>
</dbReference>
<gene>
    <name evidence="8" type="ORF">L210DRAFT_963350</name>
</gene>
<keyword evidence="2" id="KW-0963">Cytoplasm</keyword>
<dbReference type="InterPro" id="IPR015033">
    <property type="entry name" value="HBS1-like_N"/>
</dbReference>
<comment type="subcellular location">
    <subcellularLocation>
        <location evidence="1">Cytoplasm</location>
    </subcellularLocation>
</comment>
<feature type="compositionally biased region" description="Low complexity" evidence="6">
    <location>
        <begin position="308"/>
        <end position="326"/>
    </location>
</feature>
<dbReference type="SUPFAM" id="SSF109732">
    <property type="entry name" value="HBS1-like domain"/>
    <property type="match status" value="1"/>
</dbReference>
<evidence type="ECO:0000256" key="1">
    <source>
        <dbReference type="ARBA" id="ARBA00004496"/>
    </source>
</evidence>
<evidence type="ECO:0000256" key="2">
    <source>
        <dbReference type="ARBA" id="ARBA00022490"/>
    </source>
</evidence>
<feature type="compositionally biased region" description="Low complexity" evidence="6">
    <location>
        <begin position="374"/>
        <end position="398"/>
    </location>
</feature>
<evidence type="ECO:0000256" key="6">
    <source>
        <dbReference type="SAM" id="MobiDB-lite"/>
    </source>
</evidence>
<feature type="region of interest" description="Disordered" evidence="6">
    <location>
        <begin position="551"/>
        <end position="588"/>
    </location>
</feature>
<keyword evidence="4" id="KW-0378">Hydrolase</keyword>
<reference evidence="8" key="1">
    <citation type="submission" date="2019-10" db="EMBL/GenBank/DDBJ databases">
        <authorList>
            <consortium name="DOE Joint Genome Institute"/>
            <person name="Kuo A."/>
            <person name="Miyauchi S."/>
            <person name="Kiss E."/>
            <person name="Drula E."/>
            <person name="Kohler A."/>
            <person name="Sanchez-Garcia M."/>
            <person name="Andreopoulos B."/>
            <person name="Barry K.W."/>
            <person name="Bonito G."/>
            <person name="Buee M."/>
            <person name="Carver A."/>
            <person name="Chen C."/>
            <person name="Cichocki N."/>
            <person name="Clum A."/>
            <person name="Culley D."/>
            <person name="Crous P.W."/>
            <person name="Fauchery L."/>
            <person name="Girlanda M."/>
            <person name="Hayes R."/>
            <person name="Keri Z."/>
            <person name="LaButti K."/>
            <person name="Lipzen A."/>
            <person name="Lombard V."/>
            <person name="Magnuson J."/>
            <person name="Maillard F."/>
            <person name="Morin E."/>
            <person name="Murat C."/>
            <person name="Nolan M."/>
            <person name="Ohm R."/>
            <person name="Pangilinan J."/>
            <person name="Pereira M."/>
            <person name="Perotto S."/>
            <person name="Peter M."/>
            <person name="Riley R."/>
            <person name="Sitrit Y."/>
            <person name="Stielow B."/>
            <person name="Szollosi G."/>
            <person name="Zifcakova L."/>
            <person name="Stursova M."/>
            <person name="Spatafora J.W."/>
            <person name="Tedersoo L."/>
            <person name="Vaario L.-M."/>
            <person name="Yamada A."/>
            <person name="Yan M."/>
            <person name="Wang P."/>
            <person name="Xu J."/>
            <person name="Bruns T."/>
            <person name="Baldrian P."/>
            <person name="Vilgalys R."/>
            <person name="Henrissat B."/>
            <person name="Grigoriev I.V."/>
            <person name="Hibbett D."/>
            <person name="Nagy L.G."/>
            <person name="Martin F.M."/>
        </authorList>
    </citation>
    <scope>NUCLEOTIDE SEQUENCE</scope>
    <source>
        <strain evidence="8">BED1</strain>
    </source>
</reference>
<keyword evidence="9" id="KW-1185">Reference proteome</keyword>